<dbReference type="EMBL" id="JAGIZQ010000001">
    <property type="protein sequence ID" value="KAH6651086.1"/>
    <property type="molecule type" value="Genomic_DNA"/>
</dbReference>
<sequence>MPLPRSPDVSSSTLGWSGSDAPAHHPLAPPPRREVERYGKRALPPVPLQRDPGVSAFSKEVDEALATPAPVVSPAEGSIYLMFCGDPADNGQAETTHNPDKIADKYQRKEGLKVNTAGVPRAESETLRSPRPQHKLSISRIQKLSGVNAPTYRETTPTGHDSAKKLQRVTGIGVLSEAIQQQKRIREEHKIQSHGEEVSPLSNNGSDYGSEEPKTAVSELDGDAEGHGKGYFSGSSWGYFGSGNPYRRSTGSTGLPSPLRLIRPSRPSRSPEKELLGSARYGGYSPRPALSPRIESERVSPGWNTPSGKFSPDLYHETIKEVAEASADSPQEENRSRRAELAAQRFLQVRGTGSAGSHGSPSPKPLPPLPHQRHHPHQPGPSSDARLSGNAERSQPVWRPSNTQQEPPRALPSKFDFDSDSDSDSKPNTIGTSDTGGSIPASITSDISDGNRHRRHRHHHHRSSGIMAKVFHRTSATSMVTAPSTPPPVPANTPQQPTFPQDTSYHHYTTQDIYHPNSRPNPNTNSNPTFTPQPSNNIRALKPKSSLTSLAARTNNLVGAAADFILAKTAGAGVGVHGAEERRRQRLKSSIRVLGDGGQVLGGGSGSAVGTGASFLGVAVGGGGGDGLGNGGGEGGGVFKGRLASAPAVPSASFMPSAAVMGVGGRGRIDRASDPPTYTYHTVLYPKHRILPALVTPGSPVTSFHNRPLLGFRTGNCTKPPTREPNPSSACAQDDEHTSPHRGATASASANGHPEYPGPSGFRHRSSAAARFRRRSCREIGLPLDDNKLPAPFRIEHLCYLPMNLARTELVVRPCVALLHTGDTTTTTTTTTSATSTPARPSPTGSWTTWHDSQWRMHFFYVPVTDQTVVKPRVREGGLAALSEGEGEEHHSGDGGGDGKEKKKKKGGELERYKVWGMTARMLVDAATVAYDEKPEFEHNRHFGDEGIIETLARMGRMGEKKRAGSVVSAEDWKRAREAEKEAKKREEEKEREKGEGKGEPSKM</sequence>
<comment type="caution">
    <text evidence="1">The sequence shown here is derived from an EMBL/GenBank/DDBJ whole genome shotgun (WGS) entry which is preliminary data.</text>
</comment>
<keyword evidence="2" id="KW-1185">Reference proteome</keyword>
<evidence type="ECO:0000313" key="2">
    <source>
        <dbReference type="Proteomes" id="UP000724584"/>
    </source>
</evidence>
<dbReference type="Proteomes" id="UP000724584">
    <property type="component" value="Unassembled WGS sequence"/>
</dbReference>
<name>A0ACB7PTD5_9PEZI</name>
<evidence type="ECO:0000313" key="1">
    <source>
        <dbReference type="EMBL" id="KAH6651086.1"/>
    </source>
</evidence>
<protein>
    <submittedName>
        <fullName evidence="1">Uncharacterized protein</fullName>
    </submittedName>
</protein>
<organism evidence="1 2">
    <name type="scientific">Chaetomium tenue</name>
    <dbReference type="NCBI Taxonomy" id="1854479"/>
    <lineage>
        <taxon>Eukaryota</taxon>
        <taxon>Fungi</taxon>
        <taxon>Dikarya</taxon>
        <taxon>Ascomycota</taxon>
        <taxon>Pezizomycotina</taxon>
        <taxon>Sordariomycetes</taxon>
        <taxon>Sordariomycetidae</taxon>
        <taxon>Sordariales</taxon>
        <taxon>Chaetomiaceae</taxon>
        <taxon>Chaetomium</taxon>
    </lineage>
</organism>
<reference evidence="1 2" key="1">
    <citation type="journal article" date="2021" name="Nat. Commun.">
        <title>Genetic determinants of endophytism in the Arabidopsis root mycobiome.</title>
        <authorList>
            <person name="Mesny F."/>
            <person name="Miyauchi S."/>
            <person name="Thiergart T."/>
            <person name="Pickel B."/>
            <person name="Atanasova L."/>
            <person name="Karlsson M."/>
            <person name="Huettel B."/>
            <person name="Barry K.W."/>
            <person name="Haridas S."/>
            <person name="Chen C."/>
            <person name="Bauer D."/>
            <person name="Andreopoulos W."/>
            <person name="Pangilinan J."/>
            <person name="LaButti K."/>
            <person name="Riley R."/>
            <person name="Lipzen A."/>
            <person name="Clum A."/>
            <person name="Drula E."/>
            <person name="Henrissat B."/>
            <person name="Kohler A."/>
            <person name="Grigoriev I.V."/>
            <person name="Martin F.M."/>
            <person name="Hacquard S."/>
        </authorList>
    </citation>
    <scope>NUCLEOTIDE SEQUENCE [LARGE SCALE GENOMIC DNA]</scope>
    <source>
        <strain evidence="1 2">MPI-SDFR-AT-0079</strain>
    </source>
</reference>
<proteinExistence type="predicted"/>
<accession>A0ACB7PTD5</accession>
<gene>
    <name evidence="1" type="ORF">F5144DRAFT_589395</name>
</gene>